<keyword evidence="9" id="KW-1185">Reference proteome</keyword>
<proteinExistence type="inferred from homology"/>
<comment type="pathway">
    <text evidence="2 7">Carbohydrate metabolism; pentose and glucuronate interconversion.</text>
</comment>
<dbReference type="UniPathway" id="UPA00246"/>
<accession>W4QT13</accession>
<dbReference type="Gene3D" id="1.10.2020.10">
    <property type="entry name" value="uronate isomerase, domain 2, chain A"/>
    <property type="match status" value="1"/>
</dbReference>
<dbReference type="InterPro" id="IPR032466">
    <property type="entry name" value="Metal_Hydrolase"/>
</dbReference>
<comment type="caution">
    <text evidence="8">The sequence shown here is derived from an EMBL/GenBank/DDBJ whole genome shotgun (WGS) entry which is preliminary data.</text>
</comment>
<dbReference type="Proteomes" id="UP000018896">
    <property type="component" value="Unassembled WGS sequence"/>
</dbReference>
<dbReference type="GO" id="GO:0019698">
    <property type="term" value="P:D-galacturonate catabolic process"/>
    <property type="evidence" value="ECO:0007669"/>
    <property type="project" value="TreeGrafter"/>
</dbReference>
<dbReference type="PANTHER" id="PTHR30068:SF4">
    <property type="entry name" value="URONATE ISOMERASE"/>
    <property type="match status" value="1"/>
</dbReference>
<evidence type="ECO:0000256" key="2">
    <source>
        <dbReference type="ARBA" id="ARBA00004892"/>
    </source>
</evidence>
<dbReference type="GO" id="GO:0042840">
    <property type="term" value="P:D-glucuronate catabolic process"/>
    <property type="evidence" value="ECO:0007669"/>
    <property type="project" value="TreeGrafter"/>
</dbReference>
<name>W4QT13_HALA3</name>
<gene>
    <name evidence="7" type="primary">uxaC</name>
    <name evidence="8" type="ORF">JCM9157_1857</name>
</gene>
<evidence type="ECO:0000256" key="7">
    <source>
        <dbReference type="HAMAP-Rule" id="MF_00675"/>
    </source>
</evidence>
<comment type="similarity">
    <text evidence="3 7">Belongs to the metallo-dependent hydrolases superfamily. Uronate isomerase family.</text>
</comment>
<dbReference type="SUPFAM" id="SSF51556">
    <property type="entry name" value="Metallo-dependent hydrolases"/>
    <property type="match status" value="1"/>
</dbReference>
<dbReference type="Pfam" id="PF02614">
    <property type="entry name" value="UxaC"/>
    <property type="match status" value="1"/>
</dbReference>
<dbReference type="PANTHER" id="PTHR30068">
    <property type="entry name" value="URONATE ISOMERASE"/>
    <property type="match status" value="1"/>
</dbReference>
<protein>
    <recommendedName>
        <fullName evidence="5 7">Uronate isomerase</fullName>
        <ecNumber evidence="4 7">5.3.1.12</ecNumber>
    </recommendedName>
    <alternativeName>
        <fullName evidence="7">Glucuronate isomerase</fullName>
    </alternativeName>
    <alternativeName>
        <fullName evidence="7">Uronic isomerase</fullName>
    </alternativeName>
</protein>
<dbReference type="eggNOG" id="COG1904">
    <property type="taxonomic scope" value="Bacteria"/>
</dbReference>
<comment type="catalytic activity">
    <reaction evidence="7">
        <text>aldehydo-D-galacturonate = keto-D-tagaturonate</text>
        <dbReference type="Rhea" id="RHEA:27702"/>
        <dbReference type="ChEBI" id="CHEBI:12952"/>
        <dbReference type="ChEBI" id="CHEBI:17886"/>
    </reaction>
</comment>
<organism evidence="8 9">
    <name type="scientific">Halalkalibacter akibai (strain ATCC 43226 / DSM 21942 / CIP 109018 / JCM 9157 / 1139)</name>
    <name type="common">Bacillus akibai</name>
    <dbReference type="NCBI Taxonomy" id="1236973"/>
    <lineage>
        <taxon>Bacteria</taxon>
        <taxon>Bacillati</taxon>
        <taxon>Bacillota</taxon>
        <taxon>Bacilli</taxon>
        <taxon>Bacillales</taxon>
        <taxon>Bacillaceae</taxon>
        <taxon>Halalkalibacter</taxon>
    </lineage>
</organism>
<sequence length="468" mass="54060">MMKPFIHEDFMLNNEAAKILYHDYAKEMPIYDYHCHLSPQLIADNHSFSNLAEIWLHGDHYKWRALRTLGVDERLITGEATDKEKFNQWAKAVPKTIGNPLYHWTQLELKRYFDVDLLLNEQTSEEIWDHCNRLLNTEQFTAQKIIEKFDVRVIGTTDDPIDSLEHHIAIANNPSIQTKVVPAFRPDKAVEIGREGFNLYIDSLSVAADIEINTYENVLTAIENRARFFHEIGCRISDHGIENVPFEPCTFEEASVIFLKVRSGETITKTEEMKYKTHTLLFLGKLYASLDWAMQLHIGAIRNNNERMFNKLGPDTGFDSIHDLDLARPLNGFLNELDKNNELPRTILYHLNPVHNYVIGTAVGNFQSSGVNGKLQFGSGWWFNDQKDGMIKQMTDLANLGLLSSFVGMLTDSRSFLSYPRHEYFRRILCNLVGQWVEDGEAPRDYQLLGTMIQNISYQNAENYFKIK</sequence>
<evidence type="ECO:0000256" key="1">
    <source>
        <dbReference type="ARBA" id="ARBA00001165"/>
    </source>
</evidence>
<dbReference type="HAMAP" id="MF_00675">
    <property type="entry name" value="UxaC"/>
    <property type="match status" value="1"/>
</dbReference>
<evidence type="ECO:0000256" key="3">
    <source>
        <dbReference type="ARBA" id="ARBA00008397"/>
    </source>
</evidence>
<dbReference type="AlphaFoldDB" id="W4QT13"/>
<evidence type="ECO:0000256" key="6">
    <source>
        <dbReference type="ARBA" id="ARBA00023235"/>
    </source>
</evidence>
<dbReference type="EMBL" id="BAUV01000011">
    <property type="protein sequence ID" value="GAE34778.1"/>
    <property type="molecule type" value="Genomic_DNA"/>
</dbReference>
<evidence type="ECO:0000256" key="4">
    <source>
        <dbReference type="ARBA" id="ARBA00012546"/>
    </source>
</evidence>
<dbReference type="InterPro" id="IPR003766">
    <property type="entry name" value="Uronate_isomerase"/>
</dbReference>
<reference evidence="8 9" key="1">
    <citation type="journal article" date="2014" name="Genome Announc.">
        <title>Draft Genome Sequences of Three Alkaliphilic Bacillus Strains, Bacillus wakoensis JCM 9140T, Bacillus akibai JCM 9157T, and Bacillus hemicellulosilyticus JCM 9152T.</title>
        <authorList>
            <person name="Yuki M."/>
            <person name="Oshima K."/>
            <person name="Suda W."/>
            <person name="Oshida Y."/>
            <person name="Kitamura K."/>
            <person name="Iida T."/>
            <person name="Hattori M."/>
            <person name="Ohkuma M."/>
        </authorList>
    </citation>
    <scope>NUCLEOTIDE SEQUENCE [LARGE SCALE GENOMIC DNA]</scope>
    <source>
        <strain evidence="8 9">JCM 9157</strain>
    </source>
</reference>
<dbReference type="EC" id="5.3.1.12" evidence="4 7"/>
<evidence type="ECO:0000256" key="5">
    <source>
        <dbReference type="ARBA" id="ARBA00020555"/>
    </source>
</evidence>
<comment type="catalytic activity">
    <reaction evidence="1 7">
        <text>D-glucuronate = D-fructuronate</text>
        <dbReference type="Rhea" id="RHEA:13049"/>
        <dbReference type="ChEBI" id="CHEBI:58720"/>
        <dbReference type="ChEBI" id="CHEBI:59863"/>
        <dbReference type="EC" id="5.3.1.12"/>
    </reaction>
</comment>
<evidence type="ECO:0000313" key="8">
    <source>
        <dbReference type="EMBL" id="GAE34778.1"/>
    </source>
</evidence>
<dbReference type="GO" id="GO:0008880">
    <property type="term" value="F:glucuronate isomerase activity"/>
    <property type="evidence" value="ECO:0007669"/>
    <property type="project" value="UniProtKB-UniRule"/>
</dbReference>
<dbReference type="STRING" id="1236973.JCM9157_1857"/>
<dbReference type="NCBIfam" id="NF002794">
    <property type="entry name" value="PRK02925.1"/>
    <property type="match status" value="1"/>
</dbReference>
<evidence type="ECO:0000313" key="9">
    <source>
        <dbReference type="Proteomes" id="UP000018896"/>
    </source>
</evidence>
<dbReference type="Gene3D" id="3.20.20.140">
    <property type="entry name" value="Metal-dependent hydrolases"/>
    <property type="match status" value="1"/>
</dbReference>
<keyword evidence="6 7" id="KW-0413">Isomerase</keyword>